<organism evidence="2 3">
    <name type="scientific">Sphingobium fuliginis (strain ATCC 27551)</name>
    <dbReference type="NCBI Taxonomy" id="336203"/>
    <lineage>
        <taxon>Bacteria</taxon>
        <taxon>Pseudomonadati</taxon>
        <taxon>Pseudomonadota</taxon>
        <taxon>Alphaproteobacteria</taxon>
        <taxon>Sphingomonadales</taxon>
        <taxon>Sphingomonadaceae</taxon>
        <taxon>Sphingobium</taxon>
    </lineage>
</organism>
<dbReference type="Proteomes" id="UP000221538">
    <property type="component" value="Unassembled WGS sequence"/>
</dbReference>
<gene>
    <name evidence="2" type="ORF">SFOMI_4453</name>
</gene>
<dbReference type="Pfam" id="PF04073">
    <property type="entry name" value="tRNA_edit"/>
    <property type="match status" value="1"/>
</dbReference>
<evidence type="ECO:0000259" key="1">
    <source>
        <dbReference type="Pfam" id="PF04073"/>
    </source>
</evidence>
<dbReference type="GO" id="GO:0002161">
    <property type="term" value="F:aminoacyl-tRNA deacylase activity"/>
    <property type="evidence" value="ECO:0007669"/>
    <property type="project" value="InterPro"/>
</dbReference>
<accession>A0A292ZM17</accession>
<proteinExistence type="predicted"/>
<dbReference type="InterPro" id="IPR036754">
    <property type="entry name" value="YbaK/aa-tRNA-synt-asso_dom_sf"/>
</dbReference>
<comment type="caution">
    <text evidence="2">The sequence shown here is derived from an EMBL/GenBank/DDBJ whole genome shotgun (WGS) entry which is preliminary data.</text>
</comment>
<protein>
    <recommendedName>
        <fullName evidence="1">YbaK/aminoacyl-tRNA synthetase-associated domain-containing protein</fullName>
    </recommendedName>
</protein>
<feature type="domain" description="YbaK/aminoacyl-tRNA synthetase-associated" evidence="1">
    <location>
        <begin position="27"/>
        <end position="147"/>
    </location>
</feature>
<dbReference type="EMBL" id="BEWI01000032">
    <property type="protein sequence ID" value="GAY23875.1"/>
    <property type="molecule type" value="Genomic_DNA"/>
</dbReference>
<evidence type="ECO:0000313" key="3">
    <source>
        <dbReference type="Proteomes" id="UP000221538"/>
    </source>
</evidence>
<dbReference type="InterPro" id="IPR007214">
    <property type="entry name" value="YbaK/aa-tRNA-synth-assoc-dom"/>
</dbReference>
<evidence type="ECO:0000313" key="2">
    <source>
        <dbReference type="EMBL" id="GAY23875.1"/>
    </source>
</evidence>
<dbReference type="Gene3D" id="3.90.960.10">
    <property type="entry name" value="YbaK/aminoacyl-tRNA synthetase-associated domain"/>
    <property type="match status" value="1"/>
</dbReference>
<dbReference type="SUPFAM" id="SSF55826">
    <property type="entry name" value="YbaK/ProRS associated domain"/>
    <property type="match status" value="1"/>
</dbReference>
<reference evidence="2 3" key="1">
    <citation type="journal article" date="2013" name="Biodegradation">
        <title>Occurrence of 4-tert-butylphenol (4-t-BP) biodegradation in an aquatic sample caused by the presence of Spirodela polyrrhiza and isolation of a 4-t-BP-utilizing bacterium.</title>
        <authorList>
            <person name="Ogata Y."/>
            <person name="Toyama T."/>
            <person name="Yu N."/>
            <person name="Wang X."/>
            <person name="Sei K."/>
            <person name="Ike M."/>
        </authorList>
    </citation>
    <scope>NUCLEOTIDE SEQUENCE [LARGE SCALE GENOMIC DNA]</scope>
    <source>
        <strain evidence="2 3">OMI</strain>
    </source>
</reference>
<sequence length="158" mass="17565">MEDVMAISQRLRGYMDRCGTSFDEWPHEPSAEMARAAQAAHVPGRQVAKAVLVQAGDEYLLAVLPSSKHVSFNFLQQWLARDVSLAEEHTTAALFPDCELGALPPVGAAYGLKTIIDDDMLMDQDVWFEGGDHHTLVHMNAENWRRLQKGSGHFAFSI</sequence>
<name>A0A292ZM17_SPHSA</name>
<reference evidence="2 3" key="2">
    <citation type="journal article" date="2013" name="Environ. Sci. Technol.">
        <title>The 4-tert-butylphenol-utilizing bacterium Sphingobium fuliginis OMI can degrade bisphenols via phenolic ring hydroxylation and meta-cleavage pathway.</title>
        <authorList>
            <person name="Ogata Y."/>
            <person name="Goda S."/>
            <person name="Toyama T."/>
            <person name="Sei K."/>
            <person name="Ike M."/>
        </authorList>
    </citation>
    <scope>NUCLEOTIDE SEQUENCE [LARGE SCALE GENOMIC DNA]</scope>
    <source>
        <strain evidence="2 3">OMI</strain>
    </source>
</reference>
<dbReference type="CDD" id="cd04332">
    <property type="entry name" value="YbaK_like"/>
    <property type="match status" value="1"/>
</dbReference>
<dbReference type="AlphaFoldDB" id="A0A292ZM17"/>